<dbReference type="Proteomes" id="UP000761380">
    <property type="component" value="Unassembled WGS sequence"/>
</dbReference>
<comment type="caution">
    <text evidence="1">The sequence shown here is derived from an EMBL/GenBank/DDBJ whole genome shotgun (WGS) entry which is preliminary data.</text>
</comment>
<dbReference type="AlphaFoldDB" id="A0A927WLB1"/>
<sequence>MALTENQLQNLPTNPDQSVAELGKDSLLYIDGGTDETANWKLVGGQRNSPINQSATSIDASHKTSGGWASNLAGIKSWTSTYTGLLIMSDEGLQVLEYCFRNDKQAHVKFVYKDGSYQEGWASITQFNKDTNYTAVSTVSVTLTGVGAISEVQPASTTP</sequence>
<dbReference type="Gene3D" id="4.10.410.40">
    <property type="match status" value="1"/>
</dbReference>
<dbReference type="EMBL" id="SVBY01000008">
    <property type="protein sequence ID" value="MBE6091950.1"/>
    <property type="molecule type" value="Genomic_DNA"/>
</dbReference>
<name>A0A927WLB1_SELRU</name>
<dbReference type="Pfam" id="PF06199">
    <property type="entry name" value="Phage_tail_2"/>
    <property type="match status" value="1"/>
</dbReference>
<gene>
    <name evidence="1" type="ORF">E7201_02045</name>
</gene>
<evidence type="ECO:0000313" key="1">
    <source>
        <dbReference type="EMBL" id="MBE6091950.1"/>
    </source>
</evidence>
<organism evidence="1 2">
    <name type="scientific">Selenomonas ruminantium</name>
    <dbReference type="NCBI Taxonomy" id="971"/>
    <lineage>
        <taxon>Bacteria</taxon>
        <taxon>Bacillati</taxon>
        <taxon>Bacillota</taxon>
        <taxon>Negativicutes</taxon>
        <taxon>Selenomonadales</taxon>
        <taxon>Selenomonadaceae</taxon>
        <taxon>Selenomonas</taxon>
    </lineage>
</organism>
<dbReference type="InterPro" id="IPR011855">
    <property type="entry name" value="Phgtail_TP901_1"/>
</dbReference>
<proteinExistence type="predicted"/>
<dbReference type="NCBIfam" id="NF047353">
    <property type="entry name" value="tube_lmo2291"/>
    <property type="match status" value="1"/>
</dbReference>
<evidence type="ECO:0000313" key="2">
    <source>
        <dbReference type="Proteomes" id="UP000761380"/>
    </source>
</evidence>
<accession>A0A927WLB1</accession>
<protein>
    <submittedName>
        <fullName evidence="1">Phage tail protein</fullName>
    </submittedName>
</protein>
<reference evidence="1" key="1">
    <citation type="submission" date="2019-04" db="EMBL/GenBank/DDBJ databases">
        <title>Evolution of Biomass-Degrading Anaerobic Consortia Revealed by Metagenomics.</title>
        <authorList>
            <person name="Peng X."/>
        </authorList>
    </citation>
    <scope>NUCLEOTIDE SEQUENCE</scope>
    <source>
        <strain evidence="1">SIG240</strain>
    </source>
</reference>